<dbReference type="PRINTS" id="PR00032">
    <property type="entry name" value="HTHARAC"/>
</dbReference>
<keyword evidence="2 5" id="KW-0238">DNA-binding</keyword>
<dbReference type="RefSeq" id="WP_088994926.1">
    <property type="nucleotide sequence ID" value="NZ_LT607750.1"/>
</dbReference>
<sequence length="334" mass="36712">MAALQVEMVDTTVVSPADRFPLFVELAGRASAPVALTSDHADDFRGRARTVALGAVALTRFRYQSLVGRRTPRLIRQADPEVFQVALTVSGRSSISASRRGAAIPVGDFTLIDWGRPHTLEHAGAAGGPDPAGAVTAVVPRTLLPLDPDRVAHLSAARMSGSDGPGLLLARHLHHVTGHPEQFRPADAPYLAEVTVSLISALLARHLDVEDRLPVDVRQRALLSQVRDFIERHLDDPALSPQLVADAHHVSLRTLHRLFQAEDETVAGLIRTRRLHRCRRELGDPLLRQQPVHLIARRWGFTDKAHFSRIFRAEYGLSPRAYRESHRGGSPPPD</sequence>
<reference evidence="5 6" key="1">
    <citation type="submission" date="2016-06" db="EMBL/GenBank/DDBJ databases">
        <authorList>
            <person name="Kjaerup R.B."/>
            <person name="Dalgaard T.S."/>
            <person name="Juul-Madsen H.R."/>
        </authorList>
    </citation>
    <scope>NUCLEOTIDE SEQUENCE [LARGE SCALE GENOMIC DNA]</scope>
    <source>
        <strain evidence="5 6">DSM 43904</strain>
    </source>
</reference>
<dbReference type="SMART" id="SM00342">
    <property type="entry name" value="HTH_ARAC"/>
    <property type="match status" value="1"/>
</dbReference>
<keyword evidence="6" id="KW-1185">Reference proteome</keyword>
<dbReference type="GO" id="GO:0043565">
    <property type="term" value="F:sequence-specific DNA binding"/>
    <property type="evidence" value="ECO:0007669"/>
    <property type="project" value="InterPro"/>
</dbReference>
<dbReference type="EMBL" id="LT607750">
    <property type="protein sequence ID" value="SCG61811.1"/>
    <property type="molecule type" value="Genomic_DNA"/>
</dbReference>
<dbReference type="InterPro" id="IPR018060">
    <property type="entry name" value="HTH_AraC"/>
</dbReference>
<dbReference type="AlphaFoldDB" id="A0A1C5IUX2"/>
<protein>
    <submittedName>
        <fullName evidence="5">AraC-type DNA-binding protein</fullName>
    </submittedName>
</protein>
<evidence type="ECO:0000313" key="5">
    <source>
        <dbReference type="EMBL" id="SCG61811.1"/>
    </source>
</evidence>
<evidence type="ECO:0000256" key="1">
    <source>
        <dbReference type="ARBA" id="ARBA00023015"/>
    </source>
</evidence>
<dbReference type="PANTHER" id="PTHR46796">
    <property type="entry name" value="HTH-TYPE TRANSCRIPTIONAL ACTIVATOR RHAS-RELATED"/>
    <property type="match status" value="1"/>
</dbReference>
<dbReference type="PANTHER" id="PTHR46796:SF6">
    <property type="entry name" value="ARAC SUBFAMILY"/>
    <property type="match status" value="1"/>
</dbReference>
<feature type="domain" description="HTH araC/xylS-type" evidence="4">
    <location>
        <begin position="224"/>
        <end position="325"/>
    </location>
</feature>
<dbReference type="InterPro" id="IPR050204">
    <property type="entry name" value="AraC_XylS_family_regulators"/>
</dbReference>
<dbReference type="Pfam" id="PF14525">
    <property type="entry name" value="AraC_binding_2"/>
    <property type="match status" value="1"/>
</dbReference>
<evidence type="ECO:0000256" key="3">
    <source>
        <dbReference type="ARBA" id="ARBA00023163"/>
    </source>
</evidence>
<dbReference type="InterPro" id="IPR035418">
    <property type="entry name" value="AraC-bd_2"/>
</dbReference>
<evidence type="ECO:0000313" key="6">
    <source>
        <dbReference type="Proteomes" id="UP000198217"/>
    </source>
</evidence>
<name>A0A1C5IUX2_9ACTN</name>
<dbReference type="SUPFAM" id="SSF46689">
    <property type="entry name" value="Homeodomain-like"/>
    <property type="match status" value="1"/>
</dbReference>
<dbReference type="InterPro" id="IPR020449">
    <property type="entry name" value="Tscrpt_reg_AraC-type_HTH"/>
</dbReference>
<gene>
    <name evidence="5" type="ORF">GA0070609_3742</name>
</gene>
<keyword evidence="1" id="KW-0805">Transcription regulation</keyword>
<proteinExistence type="predicted"/>
<organism evidence="5 6">
    <name type="scientific">Micromonospora echinaurantiaca</name>
    <dbReference type="NCBI Taxonomy" id="47857"/>
    <lineage>
        <taxon>Bacteria</taxon>
        <taxon>Bacillati</taxon>
        <taxon>Actinomycetota</taxon>
        <taxon>Actinomycetes</taxon>
        <taxon>Micromonosporales</taxon>
        <taxon>Micromonosporaceae</taxon>
        <taxon>Micromonospora</taxon>
    </lineage>
</organism>
<keyword evidence="3" id="KW-0804">Transcription</keyword>
<dbReference type="GO" id="GO:0003700">
    <property type="term" value="F:DNA-binding transcription factor activity"/>
    <property type="evidence" value="ECO:0007669"/>
    <property type="project" value="InterPro"/>
</dbReference>
<dbReference type="Proteomes" id="UP000198217">
    <property type="component" value="Chromosome I"/>
</dbReference>
<dbReference type="Pfam" id="PF12833">
    <property type="entry name" value="HTH_18"/>
    <property type="match status" value="1"/>
</dbReference>
<accession>A0A1C5IUX2</accession>
<evidence type="ECO:0000256" key="2">
    <source>
        <dbReference type="ARBA" id="ARBA00023125"/>
    </source>
</evidence>
<evidence type="ECO:0000259" key="4">
    <source>
        <dbReference type="PROSITE" id="PS01124"/>
    </source>
</evidence>
<dbReference type="PROSITE" id="PS01124">
    <property type="entry name" value="HTH_ARAC_FAMILY_2"/>
    <property type="match status" value="1"/>
</dbReference>
<dbReference type="InterPro" id="IPR009057">
    <property type="entry name" value="Homeodomain-like_sf"/>
</dbReference>
<dbReference type="Gene3D" id="1.10.10.60">
    <property type="entry name" value="Homeodomain-like"/>
    <property type="match status" value="1"/>
</dbReference>